<feature type="compositionally biased region" description="Polar residues" evidence="1">
    <location>
        <begin position="733"/>
        <end position="748"/>
    </location>
</feature>
<evidence type="ECO:0000313" key="2">
    <source>
        <dbReference type="EMBL" id="GAX85893.1"/>
    </source>
</evidence>
<dbReference type="Proteomes" id="UP000232323">
    <property type="component" value="Unassembled WGS sequence"/>
</dbReference>
<name>A0A250XS94_9CHLO</name>
<gene>
    <name evidence="2" type="ORF">CEUSTIGMA_g13309.t1</name>
</gene>
<feature type="region of interest" description="Disordered" evidence="1">
    <location>
        <begin position="725"/>
        <end position="750"/>
    </location>
</feature>
<feature type="region of interest" description="Disordered" evidence="1">
    <location>
        <begin position="1086"/>
        <end position="1125"/>
    </location>
</feature>
<feature type="compositionally biased region" description="Polar residues" evidence="1">
    <location>
        <begin position="1098"/>
        <end position="1119"/>
    </location>
</feature>
<dbReference type="AlphaFoldDB" id="A0A250XS94"/>
<reference evidence="2 3" key="1">
    <citation type="submission" date="2017-08" db="EMBL/GenBank/DDBJ databases">
        <title>Acidophilic green algal genome provides insights into adaptation to an acidic environment.</title>
        <authorList>
            <person name="Hirooka S."/>
            <person name="Hirose Y."/>
            <person name="Kanesaki Y."/>
            <person name="Higuchi S."/>
            <person name="Fujiwara T."/>
            <person name="Onuma R."/>
            <person name="Era A."/>
            <person name="Ohbayashi R."/>
            <person name="Uzuka A."/>
            <person name="Nozaki H."/>
            <person name="Yoshikawa H."/>
            <person name="Miyagishima S.Y."/>
        </authorList>
    </citation>
    <scope>NUCLEOTIDE SEQUENCE [LARGE SCALE GENOMIC DNA]</scope>
    <source>
        <strain evidence="2 3">NIES-2499</strain>
    </source>
</reference>
<dbReference type="OrthoDB" id="531745at2759"/>
<feature type="compositionally biased region" description="Low complexity" evidence="1">
    <location>
        <begin position="769"/>
        <end position="778"/>
    </location>
</feature>
<feature type="region of interest" description="Disordered" evidence="1">
    <location>
        <begin position="766"/>
        <end position="793"/>
    </location>
</feature>
<sequence length="1210" mass="132475">MLTFFKDPWFSQPKKEWKGVDWRQTAFEKGLLLSAPKKANLLSHQSGVSLSYLRRLFLCAFTDERVDGGSVASFISHHVIPLTKKYQCRLLDLVPEQYTTACPAYVAIYARGSSLHTLTSQLLNALAGETENLSLWIDFVALQQWGYHTRDKTDLISVQDAMSCSLKGVIFVVDPELRSLTRTWCLFEAWMNIHDSQAPRVQLCLPESLDFEHLLQIDTLCSDIDIVGRSSATRPEDKTQIISEIRACSGVQKMQQVTQEALSRSLRLHLRWSDKMQDQALYCLLLLERGEYSSLQHVLSTAPDLEENEERLNQILPLFKSFLNPGSDALSKSSMLEVLEETGFDKLTALDWYQDIVDSQPEGQNSAITLESFSKWWRGNQAKVQVRISVPMTSDALLSNLFKLVTTLEMRGFHDSARAVKRAVHDKMKCLSDSNDCCLRPGTKLAPPVLHGNWQAVSDEVAWSLYCREFRAAANKLYAFLLSNGPNLDVEPKSLPEVPGHLEEHRKMYEVLSIYLSLMSSLLGQQHSSRRLHSALFRRLARDLRNPSVVHALINPSKHMCTSTKASSVPQGTMRHKKSFTRISPAVSGTSMQVLREMITLKYGKAMPMTCNVIREAMSHLSSVVAMSASLPTAKQVLLEGNETREMDAMTTHYLHGREQDWSQLLSSTAIASAGARHKTSLEGLPSSEFAAKIAEQQDGAHFGVEAWEIRAGAEAVTLAEMRVEGGDRGSGVESSATRDMVSGTSSPIPDDRCLQSTESCLAAGVRGGSRVNGRNGSQLRGSMNSTTSRAGSFSQCNHAGSFTQTRRHPAGSSFTAVSQEDGPCSFTLGARPTTTSLCLTLRPLAGGHYSSSNTEVVIQSPSPKEAVCSRVEPVKNASHKEEEDAVAEVASAIFYEGASTFSQARARLHRHSLTPVLQDSVLPDYLLANNSSEWRTSDHVKPSGFGSSCQPGYAEAEIHRTVHEVGSASLRADCGARPTTSQALAGNWRARRQSLNDNSSSALLLPDLMRPSTSHQHTKTPIESLQDSLVMQSTLCHRPHTSLSMLAPSAAGGVVTNNHKHASIMLTDPTAQRTFQPPELTSITGQMRHSAAPHQLPPQQTDNAQQTQPELAQNSRSRSALRPATHMVTTITTATTAHSTPYSFSAAAAPVVSLLHSSVANRLAAESVTAKMALASKQGQHAGGASAVAQALLSLNPRRQAVQPQGLSK</sequence>
<evidence type="ECO:0000256" key="1">
    <source>
        <dbReference type="SAM" id="MobiDB-lite"/>
    </source>
</evidence>
<proteinExistence type="predicted"/>
<organism evidence="2 3">
    <name type="scientific">Chlamydomonas eustigma</name>
    <dbReference type="NCBI Taxonomy" id="1157962"/>
    <lineage>
        <taxon>Eukaryota</taxon>
        <taxon>Viridiplantae</taxon>
        <taxon>Chlorophyta</taxon>
        <taxon>core chlorophytes</taxon>
        <taxon>Chlorophyceae</taxon>
        <taxon>CS clade</taxon>
        <taxon>Chlamydomonadales</taxon>
        <taxon>Chlamydomonadaceae</taxon>
        <taxon>Chlamydomonas</taxon>
    </lineage>
</organism>
<keyword evidence="3" id="KW-1185">Reference proteome</keyword>
<dbReference type="EMBL" id="BEGY01000201">
    <property type="protein sequence ID" value="GAX85893.1"/>
    <property type="molecule type" value="Genomic_DNA"/>
</dbReference>
<protein>
    <submittedName>
        <fullName evidence="2">Uncharacterized protein</fullName>
    </submittedName>
</protein>
<evidence type="ECO:0000313" key="3">
    <source>
        <dbReference type="Proteomes" id="UP000232323"/>
    </source>
</evidence>
<feature type="compositionally biased region" description="Polar residues" evidence="1">
    <location>
        <begin position="779"/>
        <end position="793"/>
    </location>
</feature>
<accession>A0A250XS94</accession>
<comment type="caution">
    <text evidence="2">The sequence shown here is derived from an EMBL/GenBank/DDBJ whole genome shotgun (WGS) entry which is preliminary data.</text>
</comment>